<dbReference type="PATRIC" id="fig|1307761.3.peg.642"/>
<dbReference type="EMBL" id="CP006939">
    <property type="protein sequence ID" value="AHC14070.1"/>
    <property type="molecule type" value="Genomic_DNA"/>
</dbReference>
<organism evidence="5 6">
    <name type="scientific">Salinispira pacifica</name>
    <dbReference type="NCBI Taxonomy" id="1307761"/>
    <lineage>
        <taxon>Bacteria</taxon>
        <taxon>Pseudomonadati</taxon>
        <taxon>Spirochaetota</taxon>
        <taxon>Spirochaetia</taxon>
        <taxon>Spirochaetales</taxon>
        <taxon>Spirochaetaceae</taxon>
        <taxon>Salinispira</taxon>
    </lineage>
</organism>
<dbReference type="Proteomes" id="UP000018680">
    <property type="component" value="Chromosome"/>
</dbReference>
<dbReference type="InterPro" id="IPR050763">
    <property type="entry name" value="ABC_transporter_ATP-binding"/>
</dbReference>
<keyword evidence="2" id="KW-0547">Nucleotide-binding</keyword>
<dbReference type="STRING" id="1307761.L21SP2_0641"/>
<dbReference type="InterPro" id="IPR017871">
    <property type="entry name" value="ABC_transporter-like_CS"/>
</dbReference>
<dbReference type="KEGG" id="slr:L21SP2_0641"/>
<dbReference type="InterPro" id="IPR003439">
    <property type="entry name" value="ABC_transporter-like_ATP-bd"/>
</dbReference>
<reference evidence="5 6" key="1">
    <citation type="journal article" date="2015" name="Stand. Genomic Sci.">
        <title>Complete genome sequence and description of Salinispira pacifica gen. nov., sp. nov., a novel spirochaete isolated form a hypersaline microbial mat.</title>
        <authorList>
            <person name="Ben Hania W."/>
            <person name="Joseph M."/>
            <person name="Schumann P."/>
            <person name="Bunk B."/>
            <person name="Fiebig A."/>
            <person name="Sproer C."/>
            <person name="Klenk H.P."/>
            <person name="Fardeau M.L."/>
            <person name="Spring S."/>
        </authorList>
    </citation>
    <scope>NUCLEOTIDE SEQUENCE [LARGE SCALE GENOMIC DNA]</scope>
    <source>
        <strain evidence="5 6">L21-RPul-D2</strain>
    </source>
</reference>
<evidence type="ECO:0000256" key="2">
    <source>
        <dbReference type="ARBA" id="ARBA00022741"/>
    </source>
</evidence>
<evidence type="ECO:0000259" key="4">
    <source>
        <dbReference type="PROSITE" id="PS50893"/>
    </source>
</evidence>
<evidence type="ECO:0000256" key="3">
    <source>
        <dbReference type="ARBA" id="ARBA00022840"/>
    </source>
</evidence>
<gene>
    <name evidence="5" type="ORF">L21SP2_0641</name>
</gene>
<dbReference type="Pfam" id="PF00005">
    <property type="entry name" value="ABC_tran"/>
    <property type="match status" value="1"/>
</dbReference>
<dbReference type="InterPro" id="IPR027417">
    <property type="entry name" value="P-loop_NTPase"/>
</dbReference>
<keyword evidence="1" id="KW-0813">Transport</keyword>
<dbReference type="PANTHER" id="PTHR42711">
    <property type="entry name" value="ABC TRANSPORTER ATP-BINDING PROTEIN"/>
    <property type="match status" value="1"/>
</dbReference>
<proteinExistence type="predicted"/>
<dbReference type="GO" id="GO:0005524">
    <property type="term" value="F:ATP binding"/>
    <property type="evidence" value="ECO:0007669"/>
    <property type="project" value="UniProtKB-KW"/>
</dbReference>
<evidence type="ECO:0000256" key="1">
    <source>
        <dbReference type="ARBA" id="ARBA00022448"/>
    </source>
</evidence>
<keyword evidence="3 5" id="KW-0067">ATP-binding</keyword>
<evidence type="ECO:0000313" key="5">
    <source>
        <dbReference type="EMBL" id="AHC14070.1"/>
    </source>
</evidence>
<sequence>MIEVRHLTHDYEGKGNPSVKDVSFSIEQGTIFGFLGPSGAGKSTTQQIMTGLLGLQHGEILYDGRTLSEQGDEFYNRIGVSFEHPNVFGKLTGLENLKYHAGLYRNETEDPLRLLDMVGLKDVADRRASAYSKGMKQRLVFARSLINRPDILFLDEPTSGLDPATAEGVKNIIREKREAGCTIFLTTHNMHSADELCDVVAFINEGEIVAMDTPGT</sequence>
<dbReference type="RefSeq" id="WP_024267001.1">
    <property type="nucleotide sequence ID" value="NC_023035.1"/>
</dbReference>
<dbReference type="SUPFAM" id="SSF52540">
    <property type="entry name" value="P-loop containing nucleoside triphosphate hydrolases"/>
    <property type="match status" value="1"/>
</dbReference>
<dbReference type="AlphaFoldDB" id="V5WEM4"/>
<dbReference type="InterPro" id="IPR003593">
    <property type="entry name" value="AAA+_ATPase"/>
</dbReference>
<protein>
    <submittedName>
        <fullName evidence="5">ABC transporter, ATP-binding protein</fullName>
    </submittedName>
</protein>
<name>V5WEM4_9SPIO</name>
<dbReference type="eggNOG" id="COG1131">
    <property type="taxonomic scope" value="Bacteria"/>
</dbReference>
<evidence type="ECO:0000313" key="6">
    <source>
        <dbReference type="Proteomes" id="UP000018680"/>
    </source>
</evidence>
<accession>V5WEM4</accession>
<dbReference type="PROSITE" id="PS00211">
    <property type="entry name" value="ABC_TRANSPORTER_1"/>
    <property type="match status" value="1"/>
</dbReference>
<dbReference type="PANTHER" id="PTHR42711:SF18">
    <property type="entry name" value="ABC TRANSPORTER, ATP-BINDING PROTEIN"/>
    <property type="match status" value="1"/>
</dbReference>
<dbReference type="HOGENOM" id="CLU_000604_1_2_12"/>
<keyword evidence="6" id="KW-1185">Reference proteome</keyword>
<dbReference type="PROSITE" id="PS50893">
    <property type="entry name" value="ABC_TRANSPORTER_2"/>
    <property type="match status" value="1"/>
</dbReference>
<feature type="domain" description="ABC transporter" evidence="4">
    <location>
        <begin position="2"/>
        <end position="216"/>
    </location>
</feature>
<dbReference type="Gene3D" id="3.40.50.300">
    <property type="entry name" value="P-loop containing nucleotide triphosphate hydrolases"/>
    <property type="match status" value="1"/>
</dbReference>
<dbReference type="GO" id="GO:0016887">
    <property type="term" value="F:ATP hydrolysis activity"/>
    <property type="evidence" value="ECO:0007669"/>
    <property type="project" value="InterPro"/>
</dbReference>
<dbReference type="SMART" id="SM00382">
    <property type="entry name" value="AAA"/>
    <property type="match status" value="1"/>
</dbReference>